<keyword evidence="9" id="KW-1185">Reference proteome</keyword>
<dbReference type="GO" id="GO:0015020">
    <property type="term" value="F:glucuronosyltransferase activity"/>
    <property type="evidence" value="ECO:0007669"/>
    <property type="project" value="UniProtKB-EC"/>
</dbReference>
<dbReference type="CDD" id="cd03784">
    <property type="entry name" value="GT1_Gtf-like"/>
    <property type="match status" value="1"/>
</dbReference>
<dbReference type="EMBL" id="BTSX01000004">
    <property type="protein sequence ID" value="GMS92349.1"/>
    <property type="molecule type" value="Genomic_DNA"/>
</dbReference>
<dbReference type="Gene3D" id="3.40.50.2000">
    <property type="entry name" value="Glycogen Phosphorylase B"/>
    <property type="match status" value="1"/>
</dbReference>
<dbReference type="PANTHER" id="PTHR48043">
    <property type="entry name" value="EG:EG0003.4 PROTEIN-RELATED"/>
    <property type="match status" value="1"/>
</dbReference>
<keyword evidence="7" id="KW-0472">Membrane</keyword>
<keyword evidence="2 6" id="KW-0328">Glycosyltransferase</keyword>
<name>A0AAV5TFR3_9BILA</name>
<dbReference type="InterPro" id="IPR035595">
    <property type="entry name" value="UDP_glycos_trans_CS"/>
</dbReference>
<keyword evidence="3 6" id="KW-0808">Transferase</keyword>
<evidence type="ECO:0000256" key="2">
    <source>
        <dbReference type="ARBA" id="ARBA00022676"/>
    </source>
</evidence>
<accession>A0AAV5TFR3</accession>
<comment type="subcellular location">
    <subcellularLocation>
        <location evidence="7">Membrane</location>
        <topology evidence="7">Single-pass membrane protein</topology>
    </subcellularLocation>
</comment>
<dbReference type="GO" id="GO:0016020">
    <property type="term" value="C:membrane"/>
    <property type="evidence" value="ECO:0007669"/>
    <property type="project" value="UniProtKB-SubCell"/>
</dbReference>
<evidence type="ECO:0000256" key="1">
    <source>
        <dbReference type="ARBA" id="ARBA00009995"/>
    </source>
</evidence>
<dbReference type="PROSITE" id="PS00375">
    <property type="entry name" value="UDPGT"/>
    <property type="match status" value="1"/>
</dbReference>
<dbReference type="InterPro" id="IPR050271">
    <property type="entry name" value="UDP-glycosyltransferase"/>
</dbReference>
<comment type="caution">
    <text evidence="8">The sequence shown here is derived from an EMBL/GenBank/DDBJ whole genome shotgun (WGS) entry which is preliminary data.</text>
</comment>
<feature type="non-terminal residue" evidence="8">
    <location>
        <position position="1"/>
    </location>
</feature>
<comment type="similarity">
    <text evidence="1 6">Belongs to the UDP-glycosyltransferase family.</text>
</comment>
<reference evidence="8" key="1">
    <citation type="submission" date="2023-10" db="EMBL/GenBank/DDBJ databases">
        <title>Genome assembly of Pristionchus species.</title>
        <authorList>
            <person name="Yoshida K."/>
            <person name="Sommer R.J."/>
        </authorList>
    </citation>
    <scope>NUCLEOTIDE SEQUENCE</scope>
    <source>
        <strain evidence="8">RS0144</strain>
    </source>
</reference>
<keyword evidence="7" id="KW-1133">Transmembrane helix</keyword>
<dbReference type="SUPFAM" id="SSF53756">
    <property type="entry name" value="UDP-Glycosyltransferase/glycogen phosphorylase"/>
    <property type="match status" value="1"/>
</dbReference>
<dbReference type="Proteomes" id="UP001432027">
    <property type="component" value="Unassembled WGS sequence"/>
</dbReference>
<keyword evidence="7" id="KW-0812">Transmembrane</keyword>
<feature type="transmembrane region" description="Helical" evidence="7">
    <location>
        <begin position="307"/>
        <end position="332"/>
    </location>
</feature>
<dbReference type="FunFam" id="3.40.50.2000:FF:000201">
    <property type="entry name" value="UDP-glucuronosyltransferase"/>
    <property type="match status" value="1"/>
</dbReference>
<evidence type="ECO:0000313" key="8">
    <source>
        <dbReference type="EMBL" id="GMS92349.1"/>
    </source>
</evidence>
<dbReference type="PANTHER" id="PTHR48043:SF23">
    <property type="entry name" value="UDP-GLUCURONOSYLTRANSFERASE"/>
    <property type="match status" value="1"/>
</dbReference>
<gene>
    <name evidence="8" type="ORF">PENTCL1PPCAC_14524</name>
</gene>
<dbReference type="EC" id="2.4.1.17" evidence="7"/>
<comment type="catalytic activity">
    <reaction evidence="5 7">
        <text>glucuronate acceptor + UDP-alpha-D-glucuronate = acceptor beta-D-glucuronoside + UDP + H(+)</text>
        <dbReference type="Rhea" id="RHEA:21032"/>
        <dbReference type="ChEBI" id="CHEBI:15378"/>
        <dbReference type="ChEBI" id="CHEBI:58052"/>
        <dbReference type="ChEBI" id="CHEBI:58223"/>
        <dbReference type="ChEBI" id="CHEBI:132367"/>
        <dbReference type="ChEBI" id="CHEBI:132368"/>
        <dbReference type="EC" id="2.4.1.17"/>
    </reaction>
</comment>
<dbReference type="Pfam" id="PF00201">
    <property type="entry name" value="UDPGT"/>
    <property type="match status" value="1"/>
</dbReference>
<dbReference type="AlphaFoldDB" id="A0AAV5TFR3"/>
<evidence type="ECO:0000256" key="7">
    <source>
        <dbReference type="RuleBase" id="RU362059"/>
    </source>
</evidence>
<proteinExistence type="inferred from homology"/>
<evidence type="ECO:0000313" key="9">
    <source>
        <dbReference type="Proteomes" id="UP001432027"/>
    </source>
</evidence>
<protein>
    <recommendedName>
        <fullName evidence="7">UDP-glucuronosyltransferase</fullName>
        <ecNumber evidence="7">2.4.1.17</ecNumber>
    </recommendedName>
</protein>
<evidence type="ECO:0000256" key="5">
    <source>
        <dbReference type="ARBA" id="ARBA00047475"/>
    </source>
</evidence>
<evidence type="ECO:0000256" key="3">
    <source>
        <dbReference type="ARBA" id="ARBA00022679"/>
    </source>
</evidence>
<evidence type="ECO:0000256" key="6">
    <source>
        <dbReference type="RuleBase" id="RU003718"/>
    </source>
</evidence>
<evidence type="ECO:0000256" key="4">
    <source>
        <dbReference type="ARBA" id="ARBA00022729"/>
    </source>
</evidence>
<dbReference type="InterPro" id="IPR002213">
    <property type="entry name" value="UDP_glucos_trans"/>
</dbReference>
<keyword evidence="4" id="KW-0732">Signal</keyword>
<organism evidence="8 9">
    <name type="scientific">Pristionchus entomophagus</name>
    <dbReference type="NCBI Taxonomy" id="358040"/>
    <lineage>
        <taxon>Eukaryota</taxon>
        <taxon>Metazoa</taxon>
        <taxon>Ecdysozoa</taxon>
        <taxon>Nematoda</taxon>
        <taxon>Chromadorea</taxon>
        <taxon>Rhabditida</taxon>
        <taxon>Rhabditina</taxon>
        <taxon>Diplogasteromorpha</taxon>
        <taxon>Diplogasteroidea</taxon>
        <taxon>Neodiplogasteridae</taxon>
        <taxon>Pristionchus</taxon>
    </lineage>
</organism>
<sequence>NSNPDNESIIAAMMGGKYGDRMTFLERVYNVLTQLTWSHAVVEYGADYLQEVVGPKLGGAHDIMAASSLVFLNSDPLADFPKLTSARVIDIGGISVHDGHKPLDEYWSKVLGRRSKTVFLSFGTWIKGILMPQEYKETIRETIRKFPDVTFIWKYEDPEEEISKGLANVVETTWAPQTDILHDARLTAFITHGGQGSITESATAGVPLVCIPVTADQFRNGRQVERNGVGVMVEKESLATVGPLEQALRRVIDNDSYRQNAQKLAQMIADRPFSMKDIFVRNMEFLAKYGPLDRLHHHAVNLSFIEYYLIDVFTFFAFAVVSFAAISVFIVWKILRITSRLITVRKLKTQ</sequence>